<dbReference type="InterPro" id="IPR027417">
    <property type="entry name" value="P-loop_NTPase"/>
</dbReference>
<dbReference type="GO" id="GO:0016787">
    <property type="term" value="F:hydrolase activity"/>
    <property type="evidence" value="ECO:0007669"/>
    <property type="project" value="InterPro"/>
</dbReference>
<feature type="region of interest" description="Disordered" evidence="1">
    <location>
        <begin position="28"/>
        <end position="77"/>
    </location>
</feature>
<feature type="region of interest" description="Disordered" evidence="1">
    <location>
        <begin position="681"/>
        <end position="737"/>
    </location>
</feature>
<proteinExistence type="predicted"/>
<evidence type="ECO:0000259" key="2">
    <source>
        <dbReference type="SMART" id="SM00487"/>
    </source>
</evidence>
<dbReference type="InterPro" id="IPR050496">
    <property type="entry name" value="SNF2_RAD54_helicase_repair"/>
</dbReference>
<evidence type="ECO:0000313" key="3">
    <source>
        <dbReference type="EMBL" id="QHT83089.1"/>
    </source>
</evidence>
<dbReference type="SMART" id="SM00487">
    <property type="entry name" value="DEXDc"/>
    <property type="match status" value="1"/>
</dbReference>
<dbReference type="AlphaFoldDB" id="A0A6C0HRF5"/>
<dbReference type="Pfam" id="PF00271">
    <property type="entry name" value="Helicase_C"/>
    <property type="match status" value="1"/>
</dbReference>
<feature type="compositionally biased region" description="Basic and acidic residues" evidence="1">
    <location>
        <begin position="28"/>
        <end position="74"/>
    </location>
</feature>
<feature type="compositionally biased region" description="Acidic residues" evidence="1">
    <location>
        <begin position="726"/>
        <end position="737"/>
    </location>
</feature>
<evidence type="ECO:0000256" key="1">
    <source>
        <dbReference type="SAM" id="MobiDB-lite"/>
    </source>
</evidence>
<dbReference type="PANTHER" id="PTHR45629:SF7">
    <property type="entry name" value="DNA EXCISION REPAIR PROTEIN ERCC-6-RELATED"/>
    <property type="match status" value="1"/>
</dbReference>
<name>A0A6C0HRF5_9ZZZZ</name>
<protein>
    <recommendedName>
        <fullName evidence="2">Helicase ATP-binding domain-containing protein</fullName>
    </recommendedName>
</protein>
<dbReference type="InterPro" id="IPR001650">
    <property type="entry name" value="Helicase_C-like"/>
</dbReference>
<sequence>MLNILGKIREKPNIKKKKEVVVEIARYKDDKNLKKEDEEKGKKAEDNAQDNAEKAEDNAEKDENAEKAKNVKEMDESEGLTIKIKKKPKKGIKIVSDNLPSKSVYPDKKPTIPIIKLPMPKKEAKENINIRAPAYIMNNREEFTKFINKLFLPYKKLLRDSGEITCDNLKDNVNRELMIHQQIVKDYINLFTPYRGLLLYHGLGSGKTCSSISIAEGMKSQKQVIILSPASLHANYLTQLKECGDVMYKLNQHWEWNEATNDGSISELHEILSISKSIIRKNKGAWLVDLTKPSNYSSLTQENKESLNKQIDEMINLKYFFIHYNGLRLEKWLEYNNGRNFFDNKVIVVDEAHNFISLIVNKLNSIKSKTRKADTKKPLPVLMYESLMSCNNSKIVLLTGTPVVNYANEIGILFNILRGYIKTYELVLDFKDKLDKEEIYRMILNDIDYHDYSPSTKTLTITENPLGFENVFQGRKYAGVTFDNNHQNFLDNITKIFSMNGIRIVRSNVEYFKCLPDTLEEFTQMFINGLHLKNTNLLKKRIVGLTSYFKSAQEELMPSYNVDKDLHIREIYMSDYQFEVYEKARINERQTERNAKKSRARQTEDEAASSYRVFSRLFCNFVMPEEIGRPMPKDFVGGMPKGQFVWSKKKWDYLVSLPKGAPLDYDDDEEDDEKNSDEVILVEGVAEEKQSPKRVEEEAEDEKDEKDEKADEKDERAEKDEKDEKDAEEAEVQEDEEYASIEVREGEDEMNIKGSLPYERSLIKAFNNLVKKSSVFLTEESLSVLSPKYLDMLHNIKNPEHIGLHLVYSQFRPLEGVGIFGEVLKANGFVQFKIEKKKEGWDIVSPLGIPSFAFYSGTESREEKELVRKIFNGEWMTAGFPPLIFEKLRDYESNMYGEVIKVLMITASGSEGINLKNTRYVHIMEPYWHPARSEQVIGRARRICSHQQLPEELRTVEVFIYIMIFTKEQTQKDTAVELRKNDTSKRNPRIYLTSDGALYEINLIKSEMIKQITQVIKESAIDCAIHTNEDLKCMTSSSNPSGFITPPSYKKDTHDKTRNLNVETKTWQAMELRDNKGKFYALNEETGVVYDYDDYGIGILTQVGVFRDGKIIN</sequence>
<dbReference type="SUPFAM" id="SSF52540">
    <property type="entry name" value="P-loop containing nucleoside triphosphate hydrolases"/>
    <property type="match status" value="2"/>
</dbReference>
<dbReference type="GO" id="GO:0005524">
    <property type="term" value="F:ATP binding"/>
    <property type="evidence" value="ECO:0007669"/>
    <property type="project" value="InterPro"/>
</dbReference>
<dbReference type="EMBL" id="MN740006">
    <property type="protein sequence ID" value="QHT83089.1"/>
    <property type="molecule type" value="Genomic_DNA"/>
</dbReference>
<reference evidence="3" key="1">
    <citation type="journal article" date="2020" name="Nature">
        <title>Giant virus diversity and host interactions through global metagenomics.</title>
        <authorList>
            <person name="Schulz F."/>
            <person name="Roux S."/>
            <person name="Paez-Espino D."/>
            <person name="Jungbluth S."/>
            <person name="Walsh D.A."/>
            <person name="Denef V.J."/>
            <person name="McMahon K.D."/>
            <person name="Konstantinidis K.T."/>
            <person name="Eloe-Fadrosh E.A."/>
            <person name="Kyrpides N.C."/>
            <person name="Woyke T."/>
        </authorList>
    </citation>
    <scope>NUCLEOTIDE SEQUENCE</scope>
    <source>
        <strain evidence="3">GVMAG-M-3300023184-167</strain>
    </source>
</reference>
<dbReference type="GO" id="GO:0003677">
    <property type="term" value="F:DNA binding"/>
    <property type="evidence" value="ECO:0007669"/>
    <property type="project" value="InterPro"/>
</dbReference>
<dbReference type="Pfam" id="PF04851">
    <property type="entry name" value="ResIII"/>
    <property type="match status" value="1"/>
</dbReference>
<feature type="compositionally biased region" description="Basic and acidic residues" evidence="1">
    <location>
        <begin position="706"/>
        <end position="725"/>
    </location>
</feature>
<organism evidence="3">
    <name type="scientific">viral metagenome</name>
    <dbReference type="NCBI Taxonomy" id="1070528"/>
    <lineage>
        <taxon>unclassified sequences</taxon>
        <taxon>metagenomes</taxon>
        <taxon>organismal metagenomes</taxon>
    </lineage>
</organism>
<dbReference type="InterPro" id="IPR006935">
    <property type="entry name" value="Helicase/UvrB_N"/>
</dbReference>
<feature type="domain" description="Helicase ATP-binding" evidence="2">
    <location>
        <begin position="172"/>
        <end position="439"/>
    </location>
</feature>
<accession>A0A6C0HRF5</accession>
<dbReference type="PANTHER" id="PTHR45629">
    <property type="entry name" value="SNF2/RAD54 FAMILY MEMBER"/>
    <property type="match status" value="1"/>
</dbReference>
<dbReference type="InterPro" id="IPR014001">
    <property type="entry name" value="Helicase_ATP-bd"/>
</dbReference>
<feature type="compositionally biased region" description="Basic and acidic residues" evidence="1">
    <location>
        <begin position="686"/>
        <end position="696"/>
    </location>
</feature>
<dbReference type="Gene3D" id="3.40.50.300">
    <property type="entry name" value="P-loop containing nucleotide triphosphate hydrolases"/>
    <property type="match status" value="2"/>
</dbReference>